<organism evidence="2 3">
    <name type="scientific">Araneus ventricosus</name>
    <name type="common">Orbweaver spider</name>
    <name type="synonym">Epeira ventricosa</name>
    <dbReference type="NCBI Taxonomy" id="182803"/>
    <lineage>
        <taxon>Eukaryota</taxon>
        <taxon>Metazoa</taxon>
        <taxon>Ecdysozoa</taxon>
        <taxon>Arthropoda</taxon>
        <taxon>Chelicerata</taxon>
        <taxon>Arachnida</taxon>
        <taxon>Araneae</taxon>
        <taxon>Araneomorphae</taxon>
        <taxon>Entelegynae</taxon>
        <taxon>Araneoidea</taxon>
        <taxon>Araneidae</taxon>
        <taxon>Araneus</taxon>
    </lineage>
</organism>
<sequence>MNPGIMPQVMINVSRSLPLSSPKRDVPVALHPPEFRQMPTGTETRSILVHRKLGGEHLEAPQGRPDQEQSGTSACSLRQHRLSACR</sequence>
<dbReference type="EMBL" id="BGPR01000685">
    <property type="protein sequence ID" value="GBM31481.1"/>
    <property type="molecule type" value="Genomic_DNA"/>
</dbReference>
<reference evidence="2 3" key="1">
    <citation type="journal article" date="2019" name="Sci. Rep.">
        <title>Orb-weaving spider Araneus ventricosus genome elucidates the spidroin gene catalogue.</title>
        <authorList>
            <person name="Kono N."/>
            <person name="Nakamura H."/>
            <person name="Ohtoshi R."/>
            <person name="Moran D.A.P."/>
            <person name="Shinohara A."/>
            <person name="Yoshida Y."/>
            <person name="Fujiwara M."/>
            <person name="Mori M."/>
            <person name="Tomita M."/>
            <person name="Arakawa K."/>
        </authorList>
    </citation>
    <scope>NUCLEOTIDE SEQUENCE [LARGE SCALE GENOMIC DNA]</scope>
</reference>
<feature type="region of interest" description="Disordered" evidence="1">
    <location>
        <begin position="16"/>
        <end position="86"/>
    </location>
</feature>
<keyword evidence="3" id="KW-1185">Reference proteome</keyword>
<dbReference type="Proteomes" id="UP000499080">
    <property type="component" value="Unassembled WGS sequence"/>
</dbReference>
<accession>A0A4Y2ERL7</accession>
<name>A0A4Y2ERL7_ARAVE</name>
<evidence type="ECO:0000313" key="2">
    <source>
        <dbReference type="EMBL" id="GBM31481.1"/>
    </source>
</evidence>
<protein>
    <submittedName>
        <fullName evidence="2">Uncharacterized protein</fullName>
    </submittedName>
</protein>
<dbReference type="AlphaFoldDB" id="A0A4Y2ERL7"/>
<evidence type="ECO:0000313" key="3">
    <source>
        <dbReference type="Proteomes" id="UP000499080"/>
    </source>
</evidence>
<gene>
    <name evidence="2" type="ORF">AVEN_141181_1</name>
</gene>
<comment type="caution">
    <text evidence="2">The sequence shown here is derived from an EMBL/GenBank/DDBJ whole genome shotgun (WGS) entry which is preliminary data.</text>
</comment>
<proteinExistence type="predicted"/>
<evidence type="ECO:0000256" key="1">
    <source>
        <dbReference type="SAM" id="MobiDB-lite"/>
    </source>
</evidence>